<feature type="region of interest" description="Disordered" evidence="1">
    <location>
        <begin position="168"/>
        <end position="189"/>
    </location>
</feature>
<feature type="compositionally biased region" description="Basic and acidic residues" evidence="1">
    <location>
        <begin position="1"/>
        <end position="22"/>
    </location>
</feature>
<dbReference type="EMBL" id="HACA01030274">
    <property type="protein sequence ID" value="CDW47635.1"/>
    <property type="molecule type" value="Transcribed_RNA"/>
</dbReference>
<accession>A0A0K2VBF8</accession>
<proteinExistence type="predicted"/>
<feature type="region of interest" description="Disordered" evidence="1">
    <location>
        <begin position="81"/>
        <end position="104"/>
    </location>
</feature>
<dbReference type="AlphaFoldDB" id="A0A0K2VBF8"/>
<reference evidence="2" key="1">
    <citation type="submission" date="2014-05" db="EMBL/GenBank/DDBJ databases">
        <authorList>
            <person name="Chronopoulou M."/>
        </authorList>
    </citation>
    <scope>NUCLEOTIDE SEQUENCE</scope>
    <source>
        <tissue evidence="2">Whole organism</tissue>
    </source>
</reference>
<feature type="region of interest" description="Disordered" evidence="1">
    <location>
        <begin position="1"/>
        <end position="23"/>
    </location>
</feature>
<sequence length="442" mass="50211">MDTSKETQNKDSKEIESLEQDRPLVSLNVPFPKDVVGKVKVKTISTKTQVRYRSKGDPEEYKVCEPQYKITRLWNATVSKTYPLEDTSSPNKSNSIQYESYEKSKDMDSEKCKMSFEKKLSRLSLSSYSSISLYENALFSSSCDSNEEEDDYIDGNSSVKFPRTKSTPSFNSYDSLSSKDSSSEKDSEIDEQMIMKHSVTPYKGEILNNTSQNVDVTKRTGRSCVTPPNGCPSPLMYSSLNISTAKSHHAYKTYVKSSYSKSFPCGPTSTGTSLEKFQVPDTCDKICRTVIAEKKLQYIMANEPDNIISPKILTRKFKTFECLDPACRHHCYFTGIGRVAQDTLKDIAIFGVERYNLCRIETRLRTTIIIERDSDCDNFPNDIKSFIGRHNIDEDISDCFIKLADDQVGRDDPNIRRIADVITVAQMKKVDPEDLFKEQTTE</sequence>
<evidence type="ECO:0000313" key="2">
    <source>
        <dbReference type="EMBL" id="CDW47635.1"/>
    </source>
</evidence>
<protein>
    <submittedName>
        <fullName evidence="2">Uncharacterized protein</fullName>
    </submittedName>
</protein>
<evidence type="ECO:0000256" key="1">
    <source>
        <dbReference type="SAM" id="MobiDB-lite"/>
    </source>
</evidence>
<feature type="compositionally biased region" description="Polar residues" evidence="1">
    <location>
        <begin position="81"/>
        <end position="98"/>
    </location>
</feature>
<organism evidence="2">
    <name type="scientific">Lepeophtheirus salmonis</name>
    <name type="common">Salmon louse</name>
    <name type="synonym">Caligus salmonis</name>
    <dbReference type="NCBI Taxonomy" id="72036"/>
    <lineage>
        <taxon>Eukaryota</taxon>
        <taxon>Metazoa</taxon>
        <taxon>Ecdysozoa</taxon>
        <taxon>Arthropoda</taxon>
        <taxon>Crustacea</taxon>
        <taxon>Multicrustacea</taxon>
        <taxon>Hexanauplia</taxon>
        <taxon>Copepoda</taxon>
        <taxon>Siphonostomatoida</taxon>
        <taxon>Caligidae</taxon>
        <taxon>Lepeophtheirus</taxon>
    </lineage>
</organism>
<name>A0A0K2VBF8_LEPSM</name>